<organism evidence="4 5">
    <name type="scientific">Raineya orbicola</name>
    <dbReference type="NCBI Taxonomy" id="2016530"/>
    <lineage>
        <taxon>Bacteria</taxon>
        <taxon>Pseudomonadati</taxon>
        <taxon>Bacteroidota</taxon>
        <taxon>Cytophagia</taxon>
        <taxon>Cytophagales</taxon>
        <taxon>Raineyaceae</taxon>
        <taxon>Raineya</taxon>
    </lineage>
</organism>
<dbReference type="PROSITE" id="PS51123">
    <property type="entry name" value="OMPA_2"/>
    <property type="match status" value="1"/>
</dbReference>
<dbReference type="Gene3D" id="3.30.1330.60">
    <property type="entry name" value="OmpA-like domain"/>
    <property type="match status" value="1"/>
</dbReference>
<evidence type="ECO:0000313" key="5">
    <source>
        <dbReference type="Proteomes" id="UP000233387"/>
    </source>
</evidence>
<dbReference type="AlphaFoldDB" id="A0A2N3IJC9"/>
<dbReference type="RefSeq" id="WP_101357846.1">
    <property type="nucleotide sequence ID" value="NZ_NKXO01000007.1"/>
</dbReference>
<dbReference type="SMART" id="SM00327">
    <property type="entry name" value="VWA"/>
    <property type="match status" value="1"/>
</dbReference>
<dbReference type="SUPFAM" id="SSF103088">
    <property type="entry name" value="OmpA-like"/>
    <property type="match status" value="1"/>
</dbReference>
<proteinExistence type="predicted"/>
<dbReference type="InterPro" id="IPR036465">
    <property type="entry name" value="vWFA_dom_sf"/>
</dbReference>
<reference evidence="4 5" key="1">
    <citation type="submission" date="2017-06" db="EMBL/GenBank/DDBJ databases">
        <title>Raineya orbicola gen. nov., sp. nov. a slightly thermophilic bacterium of the phylum Bacteroidetes and the description of Raineyaceae fam. nov.</title>
        <authorList>
            <person name="Albuquerque L."/>
            <person name="Polonia A.R.M."/>
            <person name="Barroso C."/>
            <person name="Froufe H.J.C."/>
            <person name="Lage O."/>
            <person name="Lobo-Da-Cunha A."/>
            <person name="Egas C."/>
            <person name="Da Costa M.S."/>
        </authorList>
    </citation>
    <scope>NUCLEOTIDE SEQUENCE [LARGE SCALE GENOMIC DNA]</scope>
    <source>
        <strain evidence="4 5">SPSPC-11</strain>
    </source>
</reference>
<dbReference type="InterPro" id="IPR006665">
    <property type="entry name" value="OmpA-like"/>
</dbReference>
<dbReference type="GO" id="GO:0016020">
    <property type="term" value="C:membrane"/>
    <property type="evidence" value="ECO:0007669"/>
    <property type="project" value="UniProtKB-UniRule"/>
</dbReference>
<sequence>MLANVPSQGEKMLKPLQKGQKEAYFLLTAEDASGKLFFYQVKTSLFDMTSEPLVSKSENINISCEVNGRPIKVYYTKFILAEGSMVNFSWKVLGAEQVKILDNRGKVIRSTDEGTFRFTLLASQQFVIKAENENNKQIRVLDFLVKSRSAYIKNIKDISQLSAKDKFKVEVIEVNRKNYPSEIKLKVIAYDNEGNFITGLTKSKNKYFKKLIENVEGKKTEISGWQVQEISEELGNGLALGLCSDYSGSMSGKPIETMEKALKIFLNSKFKIEKDLISMTKFDDNLKIVVPPTADNSKILQTYKFVGLDNFGGSTALYAGIDEAMKSLDGIKDKEKYIIVCTDGYENASFQYFETHAFNAQQVALKAREKGIKIITIAFGEGANEPALRALAYLTDGYFYNVYEPEDLIGIYQEIPRLFRHYYLITYKPVQKDGLRELNLQYFNNEEEKTTTRQIQIGNRFNIIDLDTDGGIFVRAGGNAGSLFPGKRMIVSPQTVVNFDFNKANVEIKYRANLQNYLNYLRKNPNACFAIYGHTDLVGEANSQEKLGNDRAEVVKAFFIQNGISENRLKVKSYGKTMPIWGVEDHAWQARENRRVEIAIFE</sequence>
<accession>A0A2N3IJC9</accession>
<dbReference type="OrthoDB" id="853367at2"/>
<dbReference type="InterPro" id="IPR002035">
    <property type="entry name" value="VWF_A"/>
</dbReference>
<feature type="domain" description="VWFA" evidence="2">
    <location>
        <begin position="239"/>
        <end position="415"/>
    </location>
</feature>
<dbReference type="CDD" id="cd00198">
    <property type="entry name" value="vWFA"/>
    <property type="match status" value="1"/>
</dbReference>
<dbReference type="PROSITE" id="PS50234">
    <property type="entry name" value="VWFA"/>
    <property type="match status" value="1"/>
</dbReference>
<dbReference type="Proteomes" id="UP000233387">
    <property type="component" value="Unassembled WGS sequence"/>
</dbReference>
<feature type="domain" description="OmpA-like" evidence="3">
    <location>
        <begin position="486"/>
        <end position="602"/>
    </location>
</feature>
<evidence type="ECO:0000259" key="2">
    <source>
        <dbReference type="PROSITE" id="PS50234"/>
    </source>
</evidence>
<dbReference type="CDD" id="cd07185">
    <property type="entry name" value="OmpA_C-like"/>
    <property type="match status" value="1"/>
</dbReference>
<keyword evidence="5" id="KW-1185">Reference proteome</keyword>
<dbReference type="Pfam" id="PF00691">
    <property type="entry name" value="OmpA"/>
    <property type="match status" value="1"/>
</dbReference>
<evidence type="ECO:0000313" key="4">
    <source>
        <dbReference type="EMBL" id="PKQ70358.1"/>
    </source>
</evidence>
<name>A0A2N3IJC9_9BACT</name>
<dbReference type="InterPro" id="IPR050330">
    <property type="entry name" value="Bact_OuterMem_StrucFunc"/>
</dbReference>
<keyword evidence="1" id="KW-0472">Membrane</keyword>
<dbReference type="SUPFAM" id="SSF53300">
    <property type="entry name" value="vWA-like"/>
    <property type="match status" value="1"/>
</dbReference>
<dbReference type="Pfam" id="PF00092">
    <property type="entry name" value="VWA"/>
    <property type="match status" value="1"/>
</dbReference>
<gene>
    <name evidence="4" type="ORF">Rain11_0586</name>
</gene>
<evidence type="ECO:0000256" key="1">
    <source>
        <dbReference type="PROSITE-ProRule" id="PRU00473"/>
    </source>
</evidence>
<protein>
    <submittedName>
        <fullName evidence="4">von Willebrand factor type A domain</fullName>
    </submittedName>
</protein>
<dbReference type="PANTHER" id="PTHR30329">
    <property type="entry name" value="STATOR ELEMENT OF FLAGELLAR MOTOR COMPLEX"/>
    <property type="match status" value="1"/>
</dbReference>
<dbReference type="InterPro" id="IPR036737">
    <property type="entry name" value="OmpA-like_sf"/>
</dbReference>
<evidence type="ECO:0000259" key="3">
    <source>
        <dbReference type="PROSITE" id="PS51123"/>
    </source>
</evidence>
<comment type="caution">
    <text evidence="4">The sequence shown here is derived from an EMBL/GenBank/DDBJ whole genome shotgun (WGS) entry which is preliminary data.</text>
</comment>
<dbReference type="EMBL" id="NKXO01000007">
    <property type="protein sequence ID" value="PKQ70358.1"/>
    <property type="molecule type" value="Genomic_DNA"/>
</dbReference>
<dbReference type="PANTHER" id="PTHR30329:SF21">
    <property type="entry name" value="LIPOPROTEIN YIAD-RELATED"/>
    <property type="match status" value="1"/>
</dbReference>
<dbReference type="Gene3D" id="3.40.50.410">
    <property type="entry name" value="von Willebrand factor, type A domain"/>
    <property type="match status" value="1"/>
</dbReference>